<dbReference type="Proteomes" id="UP000011086">
    <property type="component" value="Unassembled WGS sequence"/>
</dbReference>
<proteinExistence type="predicted"/>
<evidence type="ECO:0000313" key="1">
    <source>
        <dbReference type="EMBL" id="ELQ34978.1"/>
    </source>
</evidence>
<organism evidence="1">
    <name type="scientific">Pyricularia oryzae (strain Y34)</name>
    <name type="common">Rice blast fungus</name>
    <name type="synonym">Magnaporthe oryzae</name>
    <dbReference type="NCBI Taxonomy" id="1143189"/>
    <lineage>
        <taxon>Eukaryota</taxon>
        <taxon>Fungi</taxon>
        <taxon>Dikarya</taxon>
        <taxon>Ascomycota</taxon>
        <taxon>Pezizomycotina</taxon>
        <taxon>Sordariomycetes</taxon>
        <taxon>Sordariomycetidae</taxon>
        <taxon>Magnaporthales</taxon>
        <taxon>Pyriculariaceae</taxon>
        <taxon>Pyricularia</taxon>
    </lineage>
</organism>
<dbReference type="AlphaFoldDB" id="A0AA97NRD6"/>
<dbReference type="EMBL" id="JH793353">
    <property type="protein sequence ID" value="ELQ34978.1"/>
    <property type="molecule type" value="Genomic_DNA"/>
</dbReference>
<reference evidence="1" key="1">
    <citation type="journal article" date="2012" name="PLoS Genet.">
        <title>Comparative analysis of the genomes of two field isolates of the rice blast fungus Magnaporthe oryzae.</title>
        <authorList>
            <person name="Xue M."/>
            <person name="Yang J."/>
            <person name="Li Z."/>
            <person name="Hu S."/>
            <person name="Yao N."/>
            <person name="Dean R.A."/>
            <person name="Zhao W."/>
            <person name="Shen M."/>
            <person name="Zhang H."/>
            <person name="Li C."/>
            <person name="Liu L."/>
            <person name="Cao L."/>
            <person name="Xu X."/>
            <person name="Xing Y."/>
            <person name="Hsiang T."/>
            <person name="Zhang Z."/>
            <person name="Xu J.R."/>
            <person name="Peng Y.L."/>
        </authorList>
    </citation>
    <scope>NUCLEOTIDE SEQUENCE</scope>
    <source>
        <strain evidence="1">Y34</strain>
    </source>
</reference>
<gene>
    <name evidence="1" type="ORF">OOU_Y34scaffold00735g3</name>
</gene>
<accession>A0AA97NRD6</accession>
<sequence>MSPRAIPFNFSHRTAILGCVLSGAMHNTRPDGSDGGDQPVVPVKKFEPDIFPGGLRRLACGPVHGEDPTMIKVEQAKACFTRKVHNPDDIPIPPTYYINLNRWAFANKLPVGCGFSMLTCTDNPCGEAGTEPGIIFNGARRGLWFTGSWASFLNFFPLRGRGEAEPPSKCPGVMLYRMQRSHNNFTRRSQQQFPICLDGASNIDLVNLSMLLSLIPNRPPHQLWVPKCYRTPPVLEKAGYF</sequence>
<protein>
    <submittedName>
        <fullName evidence="1">Uncharacterized protein</fullName>
    </submittedName>
</protein>
<name>A0AA97NRD6_PYRO3</name>